<evidence type="ECO:0000256" key="1">
    <source>
        <dbReference type="ARBA" id="ARBA00022723"/>
    </source>
</evidence>
<keyword evidence="7" id="KW-1185">Reference proteome</keyword>
<dbReference type="SMART" id="SM00054">
    <property type="entry name" value="EFh"/>
    <property type="match status" value="3"/>
</dbReference>
<reference evidence="5 7" key="2">
    <citation type="submission" date="2018-11" db="EMBL/GenBank/DDBJ databases">
        <authorList>
            <consortium name="Pathogen Informatics"/>
        </authorList>
    </citation>
    <scope>NUCLEOTIDE SEQUENCE [LARGE SCALE GENOMIC DNA]</scope>
</reference>
<accession>A0A0N4ULX9</accession>
<keyword evidence="3" id="KW-0106">Calcium</keyword>
<keyword evidence="2" id="KW-0677">Repeat</keyword>
<evidence type="ECO:0000313" key="6">
    <source>
        <dbReference type="Proteomes" id="UP000038040"/>
    </source>
</evidence>
<evidence type="ECO:0000313" key="8">
    <source>
        <dbReference type="WBParaSite" id="DME_0000882601-mRNA-1"/>
    </source>
</evidence>
<dbReference type="AlphaFoldDB" id="A0A0N4ULX9"/>
<feature type="domain" description="EF-hand" evidence="4">
    <location>
        <begin position="34"/>
        <end position="69"/>
    </location>
</feature>
<dbReference type="Proteomes" id="UP000274756">
    <property type="component" value="Unassembled WGS sequence"/>
</dbReference>
<sequence length="203" mass="23100">MSEEELKQKARKELQSVTNPVERLRLQCFLRGNAGIKSLARSFRIMDDNENRSIDLAEFKKGLADFGVTTNEKEIEAAFKQFDKNGSGAIDFDEFIRTLRPPMSQTRLAVVDAAFKKLDKTGDGVITIDDLKGNYCADKNPLYVSGEKTKEEIITYFLNNFEIGKHVDGKVTKDEFLNYYAGVSASIDSDAYFDLMMRNCWKF</sequence>
<dbReference type="Gene3D" id="1.10.238.10">
    <property type="entry name" value="EF-hand"/>
    <property type="match status" value="2"/>
</dbReference>
<dbReference type="CDD" id="cd00051">
    <property type="entry name" value="EFh"/>
    <property type="match status" value="1"/>
</dbReference>
<dbReference type="OrthoDB" id="444540at2759"/>
<dbReference type="STRING" id="318479.A0A0N4ULX9"/>
<dbReference type="PANTHER" id="PTHR34524">
    <property type="entry name" value="CALCYPHOSIN"/>
    <property type="match status" value="1"/>
</dbReference>
<dbReference type="GO" id="GO:0005509">
    <property type="term" value="F:calcium ion binding"/>
    <property type="evidence" value="ECO:0007669"/>
    <property type="project" value="InterPro"/>
</dbReference>
<dbReference type="InterPro" id="IPR002048">
    <property type="entry name" value="EF_hand_dom"/>
</dbReference>
<dbReference type="Proteomes" id="UP000038040">
    <property type="component" value="Unplaced"/>
</dbReference>
<dbReference type="InterPro" id="IPR011992">
    <property type="entry name" value="EF-hand-dom_pair"/>
</dbReference>
<dbReference type="EMBL" id="UYYG01000075">
    <property type="protein sequence ID" value="VDN52729.1"/>
    <property type="molecule type" value="Genomic_DNA"/>
</dbReference>
<evidence type="ECO:0000256" key="3">
    <source>
        <dbReference type="ARBA" id="ARBA00022837"/>
    </source>
</evidence>
<protein>
    <submittedName>
        <fullName evidence="8">Calcyphosin-like protein</fullName>
    </submittedName>
</protein>
<keyword evidence="1" id="KW-0479">Metal-binding</keyword>
<evidence type="ECO:0000256" key="2">
    <source>
        <dbReference type="ARBA" id="ARBA00022737"/>
    </source>
</evidence>
<organism evidence="6 8">
    <name type="scientific">Dracunculus medinensis</name>
    <name type="common">Guinea worm</name>
    <dbReference type="NCBI Taxonomy" id="318479"/>
    <lineage>
        <taxon>Eukaryota</taxon>
        <taxon>Metazoa</taxon>
        <taxon>Ecdysozoa</taxon>
        <taxon>Nematoda</taxon>
        <taxon>Chromadorea</taxon>
        <taxon>Rhabditida</taxon>
        <taxon>Spirurina</taxon>
        <taxon>Dracunculoidea</taxon>
        <taxon>Dracunculidae</taxon>
        <taxon>Dracunculus</taxon>
    </lineage>
</organism>
<dbReference type="InterPro" id="IPR051581">
    <property type="entry name" value="Ca-bind"/>
</dbReference>
<evidence type="ECO:0000313" key="5">
    <source>
        <dbReference type="EMBL" id="VDN52729.1"/>
    </source>
</evidence>
<name>A0A0N4ULX9_DRAME</name>
<dbReference type="PROSITE" id="PS50222">
    <property type="entry name" value="EF_HAND_2"/>
    <property type="match status" value="3"/>
</dbReference>
<dbReference type="PROSITE" id="PS00018">
    <property type="entry name" value="EF_HAND_1"/>
    <property type="match status" value="2"/>
</dbReference>
<dbReference type="SUPFAM" id="SSF47473">
    <property type="entry name" value="EF-hand"/>
    <property type="match status" value="1"/>
</dbReference>
<evidence type="ECO:0000313" key="7">
    <source>
        <dbReference type="Proteomes" id="UP000274756"/>
    </source>
</evidence>
<dbReference type="InterPro" id="IPR018247">
    <property type="entry name" value="EF_Hand_1_Ca_BS"/>
</dbReference>
<dbReference type="WBParaSite" id="DME_0000882601-mRNA-1">
    <property type="protein sequence ID" value="DME_0000882601-mRNA-1"/>
    <property type="gene ID" value="DME_0000882601"/>
</dbReference>
<evidence type="ECO:0000259" key="4">
    <source>
        <dbReference type="PROSITE" id="PS50222"/>
    </source>
</evidence>
<feature type="domain" description="EF-hand" evidence="4">
    <location>
        <begin position="106"/>
        <end position="141"/>
    </location>
</feature>
<gene>
    <name evidence="5" type="ORF">DME_LOCUS2702</name>
</gene>
<reference evidence="8" key="1">
    <citation type="submission" date="2017-02" db="UniProtKB">
        <authorList>
            <consortium name="WormBaseParasite"/>
        </authorList>
    </citation>
    <scope>IDENTIFICATION</scope>
</reference>
<proteinExistence type="predicted"/>
<feature type="domain" description="EF-hand" evidence="4">
    <location>
        <begin position="70"/>
        <end position="105"/>
    </location>
</feature>
<dbReference type="Pfam" id="PF13499">
    <property type="entry name" value="EF-hand_7"/>
    <property type="match status" value="1"/>
</dbReference>
<dbReference type="PANTHER" id="PTHR34524:SF6">
    <property type="entry name" value="CALCYPHOSINE LIKE"/>
    <property type="match status" value="1"/>
</dbReference>